<dbReference type="RefSeq" id="WP_111199488.1">
    <property type="nucleotide sequence ID" value="NZ_QKVK01000007.1"/>
</dbReference>
<dbReference type="AlphaFoldDB" id="A0A2W2AR33"/>
<sequence>MKRLNHNARVLVTDGGRATVFRNAGQVGQPDLVPLKAYHQDNPPNREQATDKPSRVMESVGSSRSSAEQPDYHQMTEDRFVKGIAADMAKDLTAGEFTDIVVVAPPVAMGVWRKAVAPALARATLGEITKDLTKHTAPAIAEIVVKALEGS</sequence>
<dbReference type="Proteomes" id="UP000248795">
    <property type="component" value="Unassembled WGS sequence"/>
</dbReference>
<gene>
    <name evidence="2" type="ORF">DK847_15835</name>
</gene>
<evidence type="ECO:0000313" key="2">
    <source>
        <dbReference type="EMBL" id="PZF76102.1"/>
    </source>
</evidence>
<comment type="caution">
    <text evidence="2">The sequence shown here is derived from an EMBL/GenBank/DDBJ whole genome shotgun (WGS) entry which is preliminary data.</text>
</comment>
<organism evidence="2 3">
    <name type="scientific">Aestuariivirga litoralis</name>
    <dbReference type="NCBI Taxonomy" id="2650924"/>
    <lineage>
        <taxon>Bacteria</taxon>
        <taxon>Pseudomonadati</taxon>
        <taxon>Pseudomonadota</taxon>
        <taxon>Alphaproteobacteria</taxon>
        <taxon>Hyphomicrobiales</taxon>
        <taxon>Aestuariivirgaceae</taxon>
        <taxon>Aestuariivirga</taxon>
    </lineage>
</organism>
<name>A0A2W2AR33_9HYPH</name>
<evidence type="ECO:0000313" key="3">
    <source>
        <dbReference type="Proteomes" id="UP000248795"/>
    </source>
</evidence>
<reference evidence="3" key="1">
    <citation type="submission" date="2018-06" db="EMBL/GenBank/DDBJ databases">
        <title>Aestuariibacter litoralis strain KCTC 52945T.</title>
        <authorList>
            <person name="Li X."/>
            <person name="Salam N."/>
            <person name="Li J.-L."/>
            <person name="Chen Y.-M."/>
            <person name="Yang Z.-W."/>
            <person name="Zhang L.-Y."/>
            <person name="Han M.-X."/>
            <person name="Xiao M."/>
            <person name="Li W.-J."/>
        </authorList>
    </citation>
    <scope>NUCLEOTIDE SEQUENCE [LARGE SCALE GENOMIC DNA]</scope>
    <source>
        <strain evidence="3">KCTC 52945</strain>
    </source>
</reference>
<keyword evidence="3" id="KW-1185">Reference proteome</keyword>
<evidence type="ECO:0000256" key="1">
    <source>
        <dbReference type="SAM" id="MobiDB-lite"/>
    </source>
</evidence>
<proteinExistence type="predicted"/>
<accession>A0A2W2AR33</accession>
<dbReference type="EMBL" id="QKVK01000007">
    <property type="protein sequence ID" value="PZF76102.1"/>
    <property type="molecule type" value="Genomic_DNA"/>
</dbReference>
<dbReference type="InterPro" id="IPR019291">
    <property type="entry name" value="Host_attachment_protein"/>
</dbReference>
<feature type="region of interest" description="Disordered" evidence="1">
    <location>
        <begin position="34"/>
        <end position="74"/>
    </location>
</feature>
<protein>
    <submittedName>
        <fullName evidence="2">Host attachment protein</fullName>
    </submittedName>
</protein>
<dbReference type="Pfam" id="PF10116">
    <property type="entry name" value="Host_attach"/>
    <property type="match status" value="1"/>
</dbReference>